<keyword evidence="1" id="KW-0812">Transmembrane</keyword>
<accession>A0A0M4LTB4</accession>
<evidence type="ECO:0008006" key="4">
    <source>
        <dbReference type="Google" id="ProtNLM"/>
    </source>
</evidence>
<dbReference type="OrthoDB" id="8478645at2"/>
<keyword evidence="3" id="KW-1185">Reference proteome</keyword>
<dbReference type="EMBL" id="CP012669">
    <property type="protein sequence ID" value="ALE15609.1"/>
    <property type="molecule type" value="Genomic_DNA"/>
</dbReference>
<gene>
    <name evidence="2" type="ORF">AMC99_00293</name>
</gene>
<dbReference type="KEGG" id="aep:AMC99_00293"/>
<evidence type="ECO:0000313" key="3">
    <source>
        <dbReference type="Proteomes" id="UP000057938"/>
    </source>
</evidence>
<protein>
    <recommendedName>
        <fullName evidence="4">DUF4129 domain-containing protein</fullName>
    </recommendedName>
</protein>
<organism evidence="2 3">
    <name type="scientific">Altererythrobacter epoxidivorans</name>
    <dbReference type="NCBI Taxonomy" id="361183"/>
    <lineage>
        <taxon>Bacteria</taxon>
        <taxon>Pseudomonadati</taxon>
        <taxon>Pseudomonadota</taxon>
        <taxon>Alphaproteobacteria</taxon>
        <taxon>Sphingomonadales</taxon>
        <taxon>Erythrobacteraceae</taxon>
        <taxon>Altererythrobacter</taxon>
    </lineage>
</organism>
<dbReference type="Proteomes" id="UP000057938">
    <property type="component" value="Chromosome"/>
</dbReference>
<proteinExistence type="predicted"/>
<reference evidence="2 3" key="1">
    <citation type="submission" date="2015-09" db="EMBL/GenBank/DDBJ databases">
        <title>Complete genome sequence of a benzo[a]pyrene-degrading bacterium Altererythrobacter epoxidivorans CGMCC 1.7731T.</title>
        <authorList>
            <person name="Li Z."/>
            <person name="Cheng H."/>
            <person name="Huo Y."/>
            <person name="Xu X."/>
        </authorList>
    </citation>
    <scope>NUCLEOTIDE SEQUENCE [LARGE SCALE GENOMIC DNA]</scope>
    <source>
        <strain evidence="2 3">CGMCC 1.7731</strain>
    </source>
</reference>
<dbReference type="AlphaFoldDB" id="A0A0M4LTB4"/>
<feature type="transmembrane region" description="Helical" evidence="1">
    <location>
        <begin position="72"/>
        <end position="90"/>
    </location>
</feature>
<dbReference type="RefSeq" id="WP_061927522.1">
    <property type="nucleotide sequence ID" value="NZ_CP012669.1"/>
</dbReference>
<evidence type="ECO:0000256" key="1">
    <source>
        <dbReference type="SAM" id="Phobius"/>
    </source>
</evidence>
<keyword evidence="1" id="KW-1133">Transmembrane helix</keyword>
<dbReference type="PATRIC" id="fig|361183.4.peg.296"/>
<dbReference type="STRING" id="361183.AMC99_00293"/>
<evidence type="ECO:0000313" key="2">
    <source>
        <dbReference type="EMBL" id="ALE15609.1"/>
    </source>
</evidence>
<keyword evidence="1" id="KW-0472">Membrane</keyword>
<sequence>MATGSTVGAQTAGAADSAGAWRELQSHDEIQFAPLEIPEVPPPEPTWFDRLIAQLADFFAPVGRFIAESWPVLRWVLLAAFIAAVAWFLYRTFGPQGVRSSSVEEDELEAWRPDEKASIALLEEADRLAAEGRYDEATHLLLKRSVGHIADAHPGWVEPSSTARELATLDLLSDAARGAFGTIAERVERSLFALRTLDSNDWQVAREAYASFALVRLERRTS</sequence>
<name>A0A0M4LTB4_9SPHN</name>